<dbReference type="EMBL" id="WJBH02000010">
    <property type="protein sequence ID" value="KAI9552464.1"/>
    <property type="molecule type" value="Genomic_DNA"/>
</dbReference>
<gene>
    <name evidence="2" type="ORF">GHT06_022830</name>
</gene>
<sequence length="382" mass="43532">MLQLWKRAIPFDVEISKHTRICHVHFHDSDILKTVNKVVNGKKTEVASRWRLKSTAIPITFPNCPAYYSKRLPPKRLSERMESRVTTKKSETQMQERNNEGSLQMGNMPVILLVVQPTHTDNSIELVGSEVTQLQMPGPNWQKKGGEPIDGVSVYILYELEVETNGEQAAIRKSITINFQSRKLEFKVRNSRCDYEADQFQNVRHLQQIIDNFHETELCPGIKDEKFHAIRHIPMNSGMFTFGVWRAVKIIHVHPSAPIVEDSNAMFCKKVEKAEASEINEVAVNLFGYPSSHYTNVVSPVFQNIKDIKELLQLASASAKVECTTAFEENVPSVDETEPELPSSDDSDGQTVRRLRHVNTTPRVPCYKMLLRSSNTLANWDT</sequence>
<feature type="compositionally biased region" description="Basic and acidic residues" evidence="1">
    <location>
        <begin position="77"/>
        <end position="91"/>
    </location>
</feature>
<organism evidence="2 3">
    <name type="scientific">Daphnia sinensis</name>
    <dbReference type="NCBI Taxonomy" id="1820382"/>
    <lineage>
        <taxon>Eukaryota</taxon>
        <taxon>Metazoa</taxon>
        <taxon>Ecdysozoa</taxon>
        <taxon>Arthropoda</taxon>
        <taxon>Crustacea</taxon>
        <taxon>Branchiopoda</taxon>
        <taxon>Diplostraca</taxon>
        <taxon>Cladocera</taxon>
        <taxon>Anomopoda</taxon>
        <taxon>Daphniidae</taxon>
        <taxon>Daphnia</taxon>
        <taxon>Daphnia similis group</taxon>
    </lineage>
</organism>
<name>A0AAD5PPW2_9CRUS</name>
<evidence type="ECO:0000313" key="2">
    <source>
        <dbReference type="EMBL" id="KAI9552464.1"/>
    </source>
</evidence>
<evidence type="ECO:0008006" key="4">
    <source>
        <dbReference type="Google" id="ProtNLM"/>
    </source>
</evidence>
<evidence type="ECO:0000256" key="1">
    <source>
        <dbReference type="SAM" id="MobiDB-lite"/>
    </source>
</evidence>
<reference evidence="2 3" key="1">
    <citation type="submission" date="2022-05" db="EMBL/GenBank/DDBJ databases">
        <title>A multi-omics perspective on studying reproductive biology in Daphnia sinensis.</title>
        <authorList>
            <person name="Jia J."/>
        </authorList>
    </citation>
    <scope>NUCLEOTIDE SEQUENCE [LARGE SCALE GENOMIC DNA]</scope>
    <source>
        <strain evidence="2 3">WSL</strain>
    </source>
</reference>
<accession>A0AAD5PPW2</accession>
<feature type="region of interest" description="Disordered" evidence="1">
    <location>
        <begin position="330"/>
        <end position="351"/>
    </location>
</feature>
<feature type="region of interest" description="Disordered" evidence="1">
    <location>
        <begin position="77"/>
        <end position="98"/>
    </location>
</feature>
<keyword evidence="3" id="KW-1185">Reference proteome</keyword>
<evidence type="ECO:0000313" key="3">
    <source>
        <dbReference type="Proteomes" id="UP000820818"/>
    </source>
</evidence>
<proteinExistence type="predicted"/>
<protein>
    <recommendedName>
        <fullName evidence="4">THAP-type domain-containing protein</fullName>
    </recommendedName>
</protein>
<dbReference type="Proteomes" id="UP000820818">
    <property type="component" value="Linkage Group LG10"/>
</dbReference>
<comment type="caution">
    <text evidence="2">The sequence shown here is derived from an EMBL/GenBank/DDBJ whole genome shotgun (WGS) entry which is preliminary data.</text>
</comment>
<dbReference type="AlphaFoldDB" id="A0AAD5PPW2"/>
<feature type="compositionally biased region" description="Acidic residues" evidence="1">
    <location>
        <begin position="335"/>
        <end position="348"/>
    </location>
</feature>